<protein>
    <submittedName>
        <fullName evidence="1">Uncharacterized protein</fullName>
    </submittedName>
</protein>
<evidence type="ECO:0000313" key="1">
    <source>
        <dbReference type="EMBL" id="SCL36027.1"/>
    </source>
</evidence>
<evidence type="ECO:0000313" key="2">
    <source>
        <dbReference type="Proteomes" id="UP000199413"/>
    </source>
</evidence>
<gene>
    <name evidence="1" type="ORF">GA0070624_5437</name>
</gene>
<dbReference type="EMBL" id="FMHV01000002">
    <property type="protein sequence ID" value="SCL36027.1"/>
    <property type="molecule type" value="Genomic_DNA"/>
</dbReference>
<accession>A0A1C6T2T9</accession>
<proteinExistence type="predicted"/>
<dbReference type="Proteomes" id="UP000199413">
    <property type="component" value="Unassembled WGS sequence"/>
</dbReference>
<sequence length="161" mass="17492">MLVVLELSDDLLRLEPGQIVYLSPLWSGPDAGTWAITVPLAPFSAADRFDPATFRPGTDGPEIVRTAIRGDFIDLPGSDLSALTNRTFDFPINPHPGYIDASIYLGGGHNPVDITRMEFGSAQSLSINVVLHAVFDFTQEGVEIANRSAVLHANLQFEQLD</sequence>
<organism evidence="1 2">
    <name type="scientific">Micromonospora rhizosphaerae</name>
    <dbReference type="NCBI Taxonomy" id="568872"/>
    <lineage>
        <taxon>Bacteria</taxon>
        <taxon>Bacillati</taxon>
        <taxon>Actinomycetota</taxon>
        <taxon>Actinomycetes</taxon>
        <taxon>Micromonosporales</taxon>
        <taxon>Micromonosporaceae</taxon>
        <taxon>Micromonospora</taxon>
    </lineage>
</organism>
<name>A0A1C6T2T9_9ACTN</name>
<dbReference type="AlphaFoldDB" id="A0A1C6T2T9"/>
<reference evidence="2" key="1">
    <citation type="submission" date="2016-06" db="EMBL/GenBank/DDBJ databases">
        <authorList>
            <person name="Varghese N."/>
            <person name="Submissions Spin"/>
        </authorList>
    </citation>
    <scope>NUCLEOTIDE SEQUENCE [LARGE SCALE GENOMIC DNA]</scope>
    <source>
        <strain evidence="2">DSM 45431</strain>
    </source>
</reference>
<keyword evidence="2" id="KW-1185">Reference proteome</keyword>